<feature type="repeat" description="TPR" evidence="17">
    <location>
        <begin position="241"/>
        <end position="274"/>
    </location>
</feature>
<evidence type="ECO:0000256" key="13">
    <source>
        <dbReference type="ARBA" id="ARBA00023175"/>
    </source>
</evidence>
<dbReference type="GeneID" id="105899846"/>
<evidence type="ECO:0000256" key="5">
    <source>
        <dbReference type="ARBA" id="ARBA00022553"/>
    </source>
</evidence>
<evidence type="ECO:0000256" key="11">
    <source>
        <dbReference type="ARBA" id="ARBA00023054"/>
    </source>
</evidence>
<feature type="compositionally biased region" description="Polar residues" evidence="20">
    <location>
        <begin position="511"/>
        <end position="522"/>
    </location>
</feature>
<keyword evidence="5" id="KW-0597">Phosphoprotein</keyword>
<comment type="subunit">
    <text evidence="18">Oligomeric complex composed of two heavy chains and two light chains.</text>
</comment>
<dbReference type="GO" id="GO:0007283">
    <property type="term" value="P:spermatogenesis"/>
    <property type="evidence" value="ECO:0007669"/>
    <property type="project" value="UniProtKB-KW"/>
</dbReference>
<evidence type="ECO:0000256" key="17">
    <source>
        <dbReference type="PROSITE-ProRule" id="PRU00339"/>
    </source>
</evidence>
<dbReference type="AlphaFoldDB" id="A0A6P8FRP2"/>
<dbReference type="PANTHER" id="PTHR45783:SF1">
    <property type="entry name" value="KINESIN LIGHT CHAIN 3"/>
    <property type="match status" value="1"/>
</dbReference>
<protein>
    <recommendedName>
        <fullName evidence="18">Kinesin light chain</fullName>
    </recommendedName>
</protein>
<dbReference type="Pfam" id="PF13374">
    <property type="entry name" value="TPR_10"/>
    <property type="match status" value="1"/>
</dbReference>
<feature type="region of interest" description="Disordered" evidence="20">
    <location>
        <begin position="498"/>
        <end position="522"/>
    </location>
</feature>
<dbReference type="GO" id="GO:0007018">
    <property type="term" value="P:microtubule-based movement"/>
    <property type="evidence" value="ECO:0007669"/>
    <property type="project" value="TreeGrafter"/>
</dbReference>
<comment type="function">
    <text evidence="15">Kinesin is a microtubule-associated force-producing protein that may play a role in organelle transport. Plays a role during spermiogenesis in the development of the sperm tail midpiece and in the normal function of spermatozoa. May play a role in the formation of the mitochondrial sheath formation in the developing spermatid midpiece.</text>
</comment>
<proteinExistence type="inferred from homology"/>
<keyword evidence="10" id="KW-0744">Spermatogenesis</keyword>
<evidence type="ECO:0000256" key="10">
    <source>
        <dbReference type="ARBA" id="ARBA00022871"/>
    </source>
</evidence>
<feature type="repeat" description="TPR" evidence="17">
    <location>
        <begin position="283"/>
        <end position="316"/>
    </location>
</feature>
<evidence type="ECO:0000313" key="23">
    <source>
        <dbReference type="RefSeq" id="XP_031429139.1"/>
    </source>
</evidence>
<evidence type="ECO:0000256" key="9">
    <source>
        <dbReference type="ARBA" id="ARBA00022803"/>
    </source>
</evidence>
<sequence length="522" mass="58289">MLSGEELLCSTQQVMAGLEALRGESSSLLDRLKEGLQRQAATEHGTLEQEKSIIIQQSLERIELGLGEAQVMVALSTHLGSLEAEKQKLRAQVRRLCQENQWLRDELAGVQRRLQGCEQELVMLEEQNRHLQFMSSIHKYDQDQLPLETKETSANMECLDDLFPTDEEEPTHILSSGSQQHVSAVAAAQHGGYEIPARLRTLHNLVIQYATQGRYEVAVPLCKQALEDLEKSSGHSHPDVATMLNILALVYRDQNKYKEAATLLNDALAIREKTLGMDHPAVAATLNNLAVLYGKRGKYKEAEPLCKRALEIREKVLGTEHPDVAKQLNNLALLCQNQGKYQEVEHYYERALHIYKSCLGPDDTNVAKTKNNLASCYLKQGKYRQAEALYKEILTRAHEKEFGSVEGDGRSVWVYSEEGSSNQDSLSSLKRSGSFTKLRESIRRSSEKLVRKLKGTGAQDMTPRTAGMKRANSLNVLNVERRETSEAAQSLSGLIASQGLSPRPLTLGRRCSTSQLTSPILN</sequence>
<evidence type="ECO:0000256" key="2">
    <source>
        <dbReference type="ARBA" id="ARBA00004245"/>
    </source>
</evidence>
<dbReference type="GO" id="GO:0005871">
    <property type="term" value="C:kinesin complex"/>
    <property type="evidence" value="ECO:0007669"/>
    <property type="project" value="UniProtKB-UniRule"/>
</dbReference>
<evidence type="ECO:0000256" key="19">
    <source>
        <dbReference type="SAM" id="Coils"/>
    </source>
</evidence>
<evidence type="ECO:0000256" key="12">
    <source>
        <dbReference type="ARBA" id="ARBA00023128"/>
    </source>
</evidence>
<evidence type="ECO:0000313" key="24">
    <source>
        <dbReference type="RefSeq" id="XP_031429140.1"/>
    </source>
</evidence>
<keyword evidence="4 18" id="KW-0963">Cytoplasm</keyword>
<dbReference type="PRINTS" id="PR00381">
    <property type="entry name" value="KINESINLIGHT"/>
</dbReference>
<feature type="coiled-coil region" evidence="19">
    <location>
        <begin position="72"/>
        <end position="127"/>
    </location>
</feature>
<comment type="subunit">
    <text evidence="16">Oligomer composed of two heavy chains and two light chains. Associates with microtubulin in an ATP-dependent manner. Interacts with KIF5C. Interacts with ODF1. Interacts with LRGUK. Interacts with VDAC2.</text>
</comment>
<comment type="function">
    <text evidence="18">Kinesin is a microtubule-associated force-producing protein that play a role in organelle transport.</text>
</comment>
<keyword evidence="9 17" id="KW-0802">TPR repeat</keyword>
<dbReference type="Gene3D" id="1.25.40.10">
    <property type="entry name" value="Tetratricopeptide repeat domain"/>
    <property type="match status" value="1"/>
</dbReference>
<evidence type="ECO:0000313" key="21">
    <source>
        <dbReference type="Proteomes" id="UP000515152"/>
    </source>
</evidence>
<dbReference type="PROSITE" id="PS50005">
    <property type="entry name" value="TPR"/>
    <property type="match status" value="2"/>
</dbReference>
<evidence type="ECO:0000256" key="18">
    <source>
        <dbReference type="RuleBase" id="RU367020"/>
    </source>
</evidence>
<dbReference type="Pfam" id="PF13424">
    <property type="entry name" value="TPR_12"/>
    <property type="match status" value="2"/>
</dbReference>
<reference evidence="22 23" key="1">
    <citation type="submission" date="2025-04" db="UniProtKB">
        <authorList>
            <consortium name="RefSeq"/>
        </authorList>
    </citation>
    <scope>IDENTIFICATION</scope>
</reference>
<evidence type="ECO:0000256" key="14">
    <source>
        <dbReference type="ARBA" id="ARBA00023212"/>
    </source>
</evidence>
<evidence type="ECO:0000313" key="22">
    <source>
        <dbReference type="RefSeq" id="XP_031429138.1"/>
    </source>
</evidence>
<keyword evidence="14 18" id="KW-0206">Cytoskeleton</keyword>
<keyword evidence="21" id="KW-1185">Reference proteome</keyword>
<dbReference type="Proteomes" id="UP000515152">
    <property type="component" value="Chromosome 9"/>
</dbReference>
<dbReference type="RefSeq" id="XP_031429138.1">
    <property type="nucleotide sequence ID" value="XM_031573278.1"/>
</dbReference>
<dbReference type="FunFam" id="1.25.40.10:FF:000003">
    <property type="entry name" value="kinesin light chain isoform X1"/>
    <property type="match status" value="1"/>
</dbReference>
<comment type="subcellular location">
    <subcellularLocation>
        <location evidence="2 18">Cytoplasm</location>
        <location evidence="2 18">Cytoskeleton</location>
    </subcellularLocation>
    <subcellularLocation>
        <location evidence="1">Mitochondrion</location>
    </subcellularLocation>
</comment>
<dbReference type="GO" id="GO:0030154">
    <property type="term" value="P:cell differentiation"/>
    <property type="evidence" value="ECO:0007669"/>
    <property type="project" value="UniProtKB-KW"/>
</dbReference>
<keyword evidence="8" id="KW-0221">Differentiation</keyword>
<dbReference type="RefSeq" id="XP_031429139.1">
    <property type="nucleotide sequence ID" value="XM_031573279.2"/>
</dbReference>
<dbReference type="GeneTree" id="ENSGT00940000167306"/>
<keyword evidence="6 18" id="KW-0493">Microtubule</keyword>
<dbReference type="CTD" id="147700"/>
<evidence type="ECO:0000256" key="4">
    <source>
        <dbReference type="ARBA" id="ARBA00022490"/>
    </source>
</evidence>
<dbReference type="GO" id="GO:0005874">
    <property type="term" value="C:microtubule"/>
    <property type="evidence" value="ECO:0007669"/>
    <property type="project" value="UniProtKB-UniRule"/>
</dbReference>
<accession>A0A6P8FRP2</accession>
<gene>
    <name evidence="22 23 24" type="primary">klc3</name>
</gene>
<evidence type="ECO:0000256" key="15">
    <source>
        <dbReference type="ARBA" id="ARBA00045520"/>
    </source>
</evidence>
<evidence type="ECO:0000256" key="6">
    <source>
        <dbReference type="ARBA" id="ARBA00022701"/>
    </source>
</evidence>
<evidence type="ECO:0000256" key="20">
    <source>
        <dbReference type="SAM" id="MobiDB-lite"/>
    </source>
</evidence>
<dbReference type="SUPFAM" id="SSF48452">
    <property type="entry name" value="TPR-like"/>
    <property type="match status" value="2"/>
</dbReference>
<comment type="similarity">
    <text evidence="3 18">Belongs to the kinesin light chain family.</text>
</comment>
<evidence type="ECO:0000256" key="1">
    <source>
        <dbReference type="ARBA" id="ARBA00004173"/>
    </source>
</evidence>
<dbReference type="InterPro" id="IPR019734">
    <property type="entry name" value="TPR_rpt"/>
</dbReference>
<dbReference type="InterPro" id="IPR002151">
    <property type="entry name" value="Kinesin_light"/>
</dbReference>
<organism evidence="21 23">
    <name type="scientific">Clupea harengus</name>
    <name type="common">Atlantic herring</name>
    <dbReference type="NCBI Taxonomy" id="7950"/>
    <lineage>
        <taxon>Eukaryota</taxon>
        <taxon>Metazoa</taxon>
        <taxon>Chordata</taxon>
        <taxon>Craniata</taxon>
        <taxon>Vertebrata</taxon>
        <taxon>Euteleostomi</taxon>
        <taxon>Actinopterygii</taxon>
        <taxon>Neopterygii</taxon>
        <taxon>Teleostei</taxon>
        <taxon>Clupei</taxon>
        <taxon>Clupeiformes</taxon>
        <taxon>Clupeoidei</taxon>
        <taxon>Clupeidae</taxon>
        <taxon>Clupea</taxon>
    </lineage>
</organism>
<name>A0A6P8FRP2_CLUHA</name>
<keyword evidence="13 18" id="KW-0505">Motor protein</keyword>
<dbReference type="InterPro" id="IPR011990">
    <property type="entry name" value="TPR-like_helical_dom_sf"/>
</dbReference>
<evidence type="ECO:0000256" key="7">
    <source>
        <dbReference type="ARBA" id="ARBA00022737"/>
    </source>
</evidence>
<keyword evidence="7" id="KW-0677">Repeat</keyword>
<dbReference type="OrthoDB" id="413723at2759"/>
<dbReference type="GO" id="GO:0005739">
    <property type="term" value="C:mitochondrion"/>
    <property type="evidence" value="ECO:0007669"/>
    <property type="project" value="UniProtKB-SubCell"/>
</dbReference>
<dbReference type="PANTHER" id="PTHR45783">
    <property type="entry name" value="KINESIN LIGHT CHAIN"/>
    <property type="match status" value="1"/>
</dbReference>
<keyword evidence="11 19" id="KW-0175">Coiled coil</keyword>
<keyword evidence="12" id="KW-0496">Mitochondrion</keyword>
<dbReference type="KEGG" id="char:105899846"/>
<dbReference type="SMART" id="SM00028">
    <property type="entry name" value="TPR"/>
    <property type="match status" value="4"/>
</dbReference>
<evidence type="ECO:0000256" key="8">
    <source>
        <dbReference type="ARBA" id="ARBA00022782"/>
    </source>
</evidence>
<dbReference type="GO" id="GO:0019894">
    <property type="term" value="F:kinesin binding"/>
    <property type="evidence" value="ECO:0007669"/>
    <property type="project" value="TreeGrafter"/>
</dbReference>
<evidence type="ECO:0000256" key="3">
    <source>
        <dbReference type="ARBA" id="ARBA00009622"/>
    </source>
</evidence>
<evidence type="ECO:0000256" key="16">
    <source>
        <dbReference type="ARBA" id="ARBA00046448"/>
    </source>
</evidence>
<dbReference type="RefSeq" id="XP_031429140.1">
    <property type="nucleotide sequence ID" value="XM_031573280.2"/>
</dbReference>